<dbReference type="GO" id="GO:0007608">
    <property type="term" value="P:sensory perception of smell"/>
    <property type="evidence" value="ECO:0007669"/>
    <property type="project" value="TreeGrafter"/>
</dbReference>
<dbReference type="PANTHER" id="PTHR11857:SF46">
    <property type="entry name" value="GENERAL ODORANT-BINDING PROTEIN 99A-RELATED"/>
    <property type="match status" value="1"/>
</dbReference>
<dbReference type="VEuPathDB" id="VectorBase:AMEM007860"/>
<dbReference type="AlphaFoldDB" id="A0A182V2P6"/>
<keyword evidence="5" id="KW-1015">Disulfide bond</keyword>
<dbReference type="VEuPathDB" id="VectorBase:AMEM21_008444"/>
<dbReference type="CDD" id="cd23992">
    <property type="entry name" value="PBP_GOBP"/>
    <property type="match status" value="2"/>
</dbReference>
<dbReference type="STRING" id="30066.A0A182V2P6"/>
<protein>
    <recommendedName>
        <fullName evidence="9">Odorant-binding protein</fullName>
    </recommendedName>
</protein>
<comment type="subcellular location">
    <subcellularLocation>
        <location evidence="1">Secreted</location>
    </subcellularLocation>
</comment>
<reference evidence="7" key="1">
    <citation type="submission" date="2020-05" db="UniProtKB">
        <authorList>
            <consortium name="EnsemblMetazoa"/>
        </authorList>
    </citation>
    <scope>IDENTIFICATION</scope>
    <source>
        <strain evidence="7">MAF</strain>
    </source>
</reference>
<dbReference type="SMART" id="SM00708">
    <property type="entry name" value="PhBP"/>
    <property type="match status" value="2"/>
</dbReference>
<keyword evidence="8" id="KW-1185">Reference proteome</keyword>
<dbReference type="GO" id="GO:0005615">
    <property type="term" value="C:extracellular space"/>
    <property type="evidence" value="ECO:0007669"/>
    <property type="project" value="TreeGrafter"/>
</dbReference>
<dbReference type="InterPro" id="IPR036728">
    <property type="entry name" value="PBP_GOBP_sf"/>
</dbReference>
<feature type="chain" id="PRO_5008139175" description="Odorant-binding protein" evidence="6">
    <location>
        <begin position="29"/>
        <end position="357"/>
    </location>
</feature>
<evidence type="ECO:0000256" key="2">
    <source>
        <dbReference type="ARBA" id="ARBA00008098"/>
    </source>
</evidence>
<evidence type="ECO:0000256" key="6">
    <source>
        <dbReference type="SAM" id="SignalP"/>
    </source>
</evidence>
<feature type="signal peptide" evidence="6">
    <location>
        <begin position="1"/>
        <end position="28"/>
    </location>
</feature>
<dbReference type="InterPro" id="IPR006170">
    <property type="entry name" value="PBP/GOBP"/>
</dbReference>
<proteinExistence type="inferred from homology"/>
<evidence type="ECO:0000256" key="4">
    <source>
        <dbReference type="ARBA" id="ARBA00022729"/>
    </source>
</evidence>
<organism evidence="7 8">
    <name type="scientific">Anopheles merus</name>
    <name type="common">Mosquito</name>
    <dbReference type="NCBI Taxonomy" id="30066"/>
    <lineage>
        <taxon>Eukaryota</taxon>
        <taxon>Metazoa</taxon>
        <taxon>Ecdysozoa</taxon>
        <taxon>Arthropoda</taxon>
        <taxon>Hexapoda</taxon>
        <taxon>Insecta</taxon>
        <taxon>Pterygota</taxon>
        <taxon>Neoptera</taxon>
        <taxon>Endopterygota</taxon>
        <taxon>Diptera</taxon>
        <taxon>Nematocera</taxon>
        <taxon>Culicoidea</taxon>
        <taxon>Culicidae</taxon>
        <taxon>Anophelinae</taxon>
        <taxon>Anopheles</taxon>
    </lineage>
</organism>
<evidence type="ECO:0000313" key="8">
    <source>
        <dbReference type="Proteomes" id="UP000075903"/>
    </source>
</evidence>
<sequence length="357" mass="40378">MQRRNASGGGVAVLLTAIMALLPTGCDALLDVPHLTLSKSFSRALQDCMEYLQVPGYRYAEYAANSFPDDPETKCMLRCVGLNLRWWNDTTGMQTAVIEGFFHPDPLDELYENRTAECLRKELSHADTTDCCCLAYDSFRCYLQHYGNLVPCARFYPEDETRFVRAAQDCIEFLQIPHKLLKSYSAGSFPDAPETRCLLRCFFLRTGVFHVDTGFDVERLYTRDYEQPDERYLAPETEARLHKLRGSTGDQCTEVYLAYRDVLGELGRAYYEYDVLQAAAAKMTVCEVAVEPPAMTTTTTTTTTTTPTTTTACPSTTEFNYKELNCQNCGRLFISNNGRVSCCRCMKSSTPFGKFFF</sequence>
<dbReference type="FunFam" id="1.10.238.20:FF:000002">
    <property type="entry name" value="AGAP000641-PA"/>
    <property type="match status" value="1"/>
</dbReference>
<dbReference type="EnsemblMetazoa" id="AMEM007860-RA">
    <property type="protein sequence ID" value="AMEM007860-PA"/>
    <property type="gene ID" value="AMEM007860"/>
</dbReference>
<dbReference type="PANTHER" id="PTHR11857">
    <property type="entry name" value="ODORANT BINDING PROTEIN-RELATED"/>
    <property type="match status" value="1"/>
</dbReference>
<evidence type="ECO:0000256" key="3">
    <source>
        <dbReference type="ARBA" id="ARBA00022525"/>
    </source>
</evidence>
<evidence type="ECO:0000256" key="1">
    <source>
        <dbReference type="ARBA" id="ARBA00004613"/>
    </source>
</evidence>
<accession>A0A182V2P6</accession>
<dbReference type="Gene3D" id="1.10.238.20">
    <property type="entry name" value="Pheromone/general odorant binding protein domain"/>
    <property type="match status" value="2"/>
</dbReference>
<keyword evidence="3" id="KW-0964">Secreted</keyword>
<evidence type="ECO:0000313" key="7">
    <source>
        <dbReference type="EnsemblMetazoa" id="AMEM007860-PA"/>
    </source>
</evidence>
<keyword evidence="4 6" id="KW-0732">Signal</keyword>
<comment type="similarity">
    <text evidence="2">Belongs to the PBP/GOBP family.</text>
</comment>
<dbReference type="Proteomes" id="UP000075903">
    <property type="component" value="Unassembled WGS sequence"/>
</dbReference>
<name>A0A182V2P6_ANOME</name>
<dbReference type="GO" id="GO:0005549">
    <property type="term" value="F:odorant binding"/>
    <property type="evidence" value="ECO:0007669"/>
    <property type="project" value="InterPro"/>
</dbReference>
<dbReference type="SUPFAM" id="SSF47565">
    <property type="entry name" value="Insect pheromone/odorant-binding proteins"/>
    <property type="match status" value="2"/>
</dbReference>
<evidence type="ECO:0000256" key="5">
    <source>
        <dbReference type="ARBA" id="ARBA00023157"/>
    </source>
</evidence>
<evidence type="ECO:0008006" key="9">
    <source>
        <dbReference type="Google" id="ProtNLM"/>
    </source>
</evidence>
<dbReference type="Pfam" id="PF01395">
    <property type="entry name" value="PBP_GOBP"/>
    <property type="match status" value="2"/>
</dbReference>
<dbReference type="FunFam" id="1.10.238.20:FF:000003">
    <property type="entry name" value="AGAP010409-PA"/>
    <property type="match status" value="1"/>
</dbReference>